<dbReference type="EMBL" id="CAXLJM020000004">
    <property type="protein sequence ID" value="CAL8070929.1"/>
    <property type="molecule type" value="Genomic_DNA"/>
</dbReference>
<feature type="domain" description="PDZ" evidence="4">
    <location>
        <begin position="71"/>
        <end position="165"/>
    </location>
</feature>
<dbReference type="InterPro" id="IPR036034">
    <property type="entry name" value="PDZ_sf"/>
</dbReference>
<dbReference type="InterPro" id="IPR001478">
    <property type="entry name" value="PDZ"/>
</dbReference>
<feature type="region of interest" description="Disordered" evidence="3">
    <location>
        <begin position="1"/>
        <end position="31"/>
    </location>
</feature>
<keyword evidence="6" id="KW-1185">Reference proteome</keyword>
<protein>
    <recommendedName>
        <fullName evidence="4">PDZ domain-containing protein</fullName>
    </recommendedName>
</protein>
<feature type="compositionally biased region" description="Polar residues" evidence="3">
    <location>
        <begin position="534"/>
        <end position="547"/>
    </location>
</feature>
<evidence type="ECO:0000313" key="5">
    <source>
        <dbReference type="EMBL" id="CAL8070929.1"/>
    </source>
</evidence>
<dbReference type="SMART" id="SM00228">
    <property type="entry name" value="PDZ"/>
    <property type="match status" value="1"/>
</dbReference>
<feature type="compositionally biased region" description="Basic and acidic residues" evidence="3">
    <location>
        <begin position="1"/>
        <end position="10"/>
    </location>
</feature>
<dbReference type="InterPro" id="IPR039032">
    <property type="entry name" value="Rim-like"/>
</dbReference>
<keyword evidence="1" id="KW-0770">Synapse</keyword>
<dbReference type="SUPFAM" id="SSF50156">
    <property type="entry name" value="PDZ domain-like"/>
    <property type="match status" value="1"/>
</dbReference>
<feature type="region of interest" description="Disordered" evidence="3">
    <location>
        <begin position="402"/>
        <end position="457"/>
    </location>
</feature>
<dbReference type="InterPro" id="IPR035892">
    <property type="entry name" value="C2_domain_sf"/>
</dbReference>
<feature type="region of interest" description="Disordered" evidence="3">
    <location>
        <begin position="530"/>
        <end position="584"/>
    </location>
</feature>
<dbReference type="Proteomes" id="UP001642540">
    <property type="component" value="Unassembled WGS sequence"/>
</dbReference>
<evidence type="ECO:0000313" key="6">
    <source>
        <dbReference type="Proteomes" id="UP001642540"/>
    </source>
</evidence>
<organism evidence="5 6">
    <name type="scientific">Orchesella dallaii</name>
    <dbReference type="NCBI Taxonomy" id="48710"/>
    <lineage>
        <taxon>Eukaryota</taxon>
        <taxon>Metazoa</taxon>
        <taxon>Ecdysozoa</taxon>
        <taxon>Arthropoda</taxon>
        <taxon>Hexapoda</taxon>
        <taxon>Collembola</taxon>
        <taxon>Entomobryomorpha</taxon>
        <taxon>Entomobryoidea</taxon>
        <taxon>Orchesellidae</taxon>
        <taxon>Orchesellinae</taxon>
        <taxon>Orchesella</taxon>
    </lineage>
</organism>
<feature type="region of interest" description="Disordered" evidence="3">
    <location>
        <begin position="332"/>
        <end position="388"/>
    </location>
</feature>
<dbReference type="PANTHER" id="PTHR12157:SF24">
    <property type="entry name" value="FIFE, ISOFORM D"/>
    <property type="match status" value="1"/>
</dbReference>
<comment type="caution">
    <text evidence="5">The sequence shown here is derived from an EMBL/GenBank/DDBJ whole genome shotgun (WGS) entry which is preliminary data.</text>
</comment>
<comment type="subcellular location">
    <subcellularLocation>
        <location evidence="2">Synapse</location>
    </subcellularLocation>
</comment>
<proteinExistence type="predicted"/>
<gene>
    <name evidence="5" type="ORF">ODALV1_LOCUS1485</name>
</gene>
<evidence type="ECO:0000256" key="2">
    <source>
        <dbReference type="ARBA" id="ARBA00034103"/>
    </source>
</evidence>
<dbReference type="SUPFAM" id="SSF49562">
    <property type="entry name" value="C2 domain (Calcium/lipid-binding domain, CaLB)"/>
    <property type="match status" value="1"/>
</dbReference>
<dbReference type="Gene3D" id="2.30.42.10">
    <property type="match status" value="1"/>
</dbReference>
<name>A0ABP1PLW1_9HEXA</name>
<reference evidence="5 6" key="1">
    <citation type="submission" date="2024-08" db="EMBL/GenBank/DDBJ databases">
        <authorList>
            <person name="Cucini C."/>
            <person name="Frati F."/>
        </authorList>
    </citation>
    <scope>NUCLEOTIDE SEQUENCE [LARGE SCALE GENOMIC DNA]</scope>
</reference>
<dbReference type="Pfam" id="PF00595">
    <property type="entry name" value="PDZ"/>
    <property type="match status" value="1"/>
</dbReference>
<feature type="compositionally biased region" description="Polar residues" evidence="3">
    <location>
        <begin position="332"/>
        <end position="353"/>
    </location>
</feature>
<evidence type="ECO:0000256" key="1">
    <source>
        <dbReference type="ARBA" id="ARBA00023018"/>
    </source>
</evidence>
<accession>A0ABP1PLW1</accession>
<evidence type="ECO:0000259" key="4">
    <source>
        <dbReference type="PROSITE" id="PS50106"/>
    </source>
</evidence>
<feature type="compositionally biased region" description="Polar residues" evidence="3">
    <location>
        <begin position="409"/>
        <end position="426"/>
    </location>
</feature>
<sequence length="584" mass="63966">MDTEGLEKKKPLQQQPHVVTNDVVKRQGSSTDGEAIKIVIDDVDSTAAKSDNNKGQSLSGGGADGDYRTRVIRLRRDPQDRGYQTRGYGLRVVGGCSSPGGNPGNLRARVARVTPGSGADFAGIRRGDIVLNWNGVKLQNMTFEEVCKVLDTSGDTVELTLASLDSDTANISTVPENEPIQDWESENVAAPEQESLSISQAGAGPDQFGASSPSGRRQLPRLPPEGRIQLRLFHDEVHNTLEISVANIAFGNDDCTTIDLNDVIITLRIGEKLANTRWNQCVLFTKVSPEDLFDSWLVLELQRGPDFLGESHVDMGRVSLDDRPVWFPFSAKGSSSHRGSISQIVSPGGNTPPSARELARRLRARMAAGSQSQSEEQDDSSGQSSPCATSLLRPEVAWEMLGTLGPPSANLTSRSAPTSRRGSAQSDRGAMGIDGVGDEGRGSAPSTPALPRSLPPSRRGSFAFAVEQVINQSRRSSVAFQQRVPDMFIRQLPEIPDGGMDPAMMRNRRNSAWNPREIGFDRRGQFERTDSLRAMTNQQPRRTSEAAQSFRDVVFEARQRLAMQPKRSEHEESWRQQQQQWAPQ</sequence>
<evidence type="ECO:0000256" key="3">
    <source>
        <dbReference type="SAM" id="MobiDB-lite"/>
    </source>
</evidence>
<feature type="compositionally biased region" description="Polar residues" evidence="3">
    <location>
        <begin position="47"/>
        <end position="57"/>
    </location>
</feature>
<dbReference type="PROSITE" id="PS50106">
    <property type="entry name" value="PDZ"/>
    <property type="match status" value="1"/>
</dbReference>
<feature type="compositionally biased region" description="Low complexity" evidence="3">
    <location>
        <begin position="443"/>
        <end position="457"/>
    </location>
</feature>
<dbReference type="PANTHER" id="PTHR12157">
    <property type="entry name" value="REGULATING SYNAPTIC MEMBRANE EXOCYTOSIS PROTEIN"/>
    <property type="match status" value="1"/>
</dbReference>
<feature type="region of interest" description="Disordered" evidence="3">
    <location>
        <begin position="47"/>
        <end position="66"/>
    </location>
</feature>
<feature type="compositionally biased region" description="Low complexity" evidence="3">
    <location>
        <begin position="365"/>
        <end position="385"/>
    </location>
</feature>
<feature type="region of interest" description="Disordered" evidence="3">
    <location>
        <begin position="188"/>
        <end position="221"/>
    </location>
</feature>